<evidence type="ECO:0008006" key="3">
    <source>
        <dbReference type="Google" id="ProtNLM"/>
    </source>
</evidence>
<reference evidence="1 2" key="1">
    <citation type="submission" date="2015-10" db="EMBL/GenBank/DDBJ databases">
        <authorList>
            <person name="Gilbert D.G."/>
        </authorList>
    </citation>
    <scope>NUCLEOTIDE SEQUENCE [LARGE SCALE GENOMIC DNA]</scope>
    <source>
        <strain evidence="1 2">NRRL B-16712</strain>
    </source>
</reference>
<organism evidence="1 2">
    <name type="scientific">Actinoplanes awajinensis subsp. mycoplanecinus</name>
    <dbReference type="NCBI Taxonomy" id="135947"/>
    <lineage>
        <taxon>Bacteria</taxon>
        <taxon>Bacillati</taxon>
        <taxon>Actinomycetota</taxon>
        <taxon>Actinomycetes</taxon>
        <taxon>Micromonosporales</taxon>
        <taxon>Micromonosporaceae</taxon>
        <taxon>Actinoplanes</taxon>
    </lineage>
</organism>
<evidence type="ECO:0000313" key="1">
    <source>
        <dbReference type="EMBL" id="KUL38514.1"/>
    </source>
</evidence>
<accession>A0A0X3V1E1</accession>
<dbReference type="AlphaFoldDB" id="A0A0X3V1E1"/>
<protein>
    <recommendedName>
        <fullName evidence="3">DUF4034 domain-containing protein</fullName>
    </recommendedName>
</protein>
<sequence>MAAEPAPAGSYDHRMFGRSRKPFLPDLDPGQADLYVRNARDRALRGDWPAALHLLQSTGRDWELRSRRLAVLGIAAGHHPHWVHTWEATVPGDATVAILRAEGLTELAGQARGGASARNTSPEQFREFHRLSALAAEAGQRAAELNPDDPYPWVTRLDAMFANGRQHREEFDTALGEALARDEFHFEAHLMAVSFRCQKWFGSHEEMFAAAREPAAAAPPGASVTMLPLLAHFEYALREYGFESRAESLAAKTDYFRRPEVIQEIEWCAGKWRAAGEPRLIGRGVTLRHWLALANHLADRDRAGTKALLAQIGPYLGSTPAYGYFWMEQAAGFEAVSRWVR</sequence>
<evidence type="ECO:0000313" key="2">
    <source>
        <dbReference type="Proteomes" id="UP000053244"/>
    </source>
</evidence>
<dbReference type="EMBL" id="LLZH01000064">
    <property type="protein sequence ID" value="KUL38514.1"/>
    <property type="molecule type" value="Genomic_DNA"/>
</dbReference>
<keyword evidence="2" id="KW-1185">Reference proteome</keyword>
<gene>
    <name evidence="1" type="ORF">ADL15_10990</name>
</gene>
<name>A0A0X3V1E1_9ACTN</name>
<comment type="caution">
    <text evidence="1">The sequence shown here is derived from an EMBL/GenBank/DDBJ whole genome shotgun (WGS) entry which is preliminary data.</text>
</comment>
<dbReference type="Proteomes" id="UP000053244">
    <property type="component" value="Unassembled WGS sequence"/>
</dbReference>
<proteinExistence type="predicted"/>